<comment type="caution">
    <text evidence="1">The sequence shown here is derived from an EMBL/GenBank/DDBJ whole genome shotgun (WGS) entry which is preliminary data.</text>
</comment>
<dbReference type="AlphaFoldDB" id="A0A9W6AXZ3"/>
<dbReference type="Proteomes" id="UP001144204">
    <property type="component" value="Unassembled WGS sequence"/>
</dbReference>
<name>A0A9W6AXZ3_9LACO</name>
<evidence type="ECO:0000313" key="1">
    <source>
        <dbReference type="EMBL" id="GLB46052.1"/>
    </source>
</evidence>
<protein>
    <submittedName>
        <fullName evidence="1">Uncharacterized protein</fullName>
    </submittedName>
</protein>
<proteinExistence type="predicted"/>
<keyword evidence="2" id="KW-1185">Reference proteome</keyword>
<reference evidence="1" key="2">
    <citation type="journal article" date="2023" name="PLoS ONE">
        <title>Philodulcilactobacillus myokoensis gen. nov., sp. nov., a fructophilic, acidophilic, and agar-phobic lactic acid bacterium isolated from fermented vegetable extracts.</title>
        <authorList>
            <person name="Kouya T."/>
            <person name="Ishiyama Y."/>
            <person name="Ohashi S."/>
            <person name="Kumakubo R."/>
            <person name="Yamazaki T."/>
            <person name="Otaki T."/>
        </authorList>
    </citation>
    <scope>NUCLEOTIDE SEQUENCE</scope>
    <source>
        <strain evidence="1">WR16-4</strain>
    </source>
</reference>
<dbReference type="RefSeq" id="WP_286135513.1">
    <property type="nucleotide sequence ID" value="NZ_BRPL01000002.1"/>
</dbReference>
<reference evidence="1" key="1">
    <citation type="submission" date="2022-07" db="EMBL/GenBank/DDBJ databases">
        <authorList>
            <person name="Kouya T."/>
            <person name="Ishiyama Y."/>
        </authorList>
    </citation>
    <scope>NUCLEOTIDE SEQUENCE</scope>
    <source>
        <strain evidence="1">WR16-4</strain>
    </source>
</reference>
<dbReference type="EMBL" id="BRPL01000002">
    <property type="protein sequence ID" value="GLB46052.1"/>
    <property type="molecule type" value="Genomic_DNA"/>
</dbReference>
<evidence type="ECO:0000313" key="2">
    <source>
        <dbReference type="Proteomes" id="UP001144204"/>
    </source>
</evidence>
<organism evidence="1 2">
    <name type="scientific">Philodulcilactobacillus myokoensis</name>
    <dbReference type="NCBI Taxonomy" id="2929573"/>
    <lineage>
        <taxon>Bacteria</taxon>
        <taxon>Bacillati</taxon>
        <taxon>Bacillota</taxon>
        <taxon>Bacilli</taxon>
        <taxon>Lactobacillales</taxon>
        <taxon>Lactobacillaceae</taxon>
        <taxon>Philodulcilactobacillus</taxon>
    </lineage>
</organism>
<sequence>MIIAIFIIILILLIIYISKKKSNRENAQDEKLLNHILNDSKNLSQIRNIINESDNESNAIKEIRKAFGVDLIVGINIYNRVKN</sequence>
<gene>
    <name evidence="1" type="ORF">WR164_00310</name>
</gene>
<accession>A0A9W6AXZ3</accession>